<dbReference type="OrthoDB" id="1265468at2"/>
<dbReference type="RefSeq" id="WP_131329890.1">
    <property type="nucleotide sequence ID" value="NZ_CP044016.1"/>
</dbReference>
<sequence>MTHEEQKQRFKELMQQNPPQAEIEKLFKKAVESGALDLANEPPEDYRLAKIIYHCILSTMAQHWQPQTTENKQEAENLKLFL</sequence>
<dbReference type="EMBL" id="CP044016">
    <property type="protein sequence ID" value="QES88943.1"/>
    <property type="molecule type" value="Genomic_DNA"/>
</dbReference>
<dbReference type="Proteomes" id="UP000292424">
    <property type="component" value="Chromosome"/>
</dbReference>
<dbReference type="AlphaFoldDB" id="A0A5P2G6T4"/>
<protein>
    <submittedName>
        <fullName evidence="1">Uncharacterized protein</fullName>
    </submittedName>
</protein>
<name>A0A5P2G6T4_9BACT</name>
<evidence type="ECO:0000313" key="2">
    <source>
        <dbReference type="Proteomes" id="UP000292424"/>
    </source>
</evidence>
<reference evidence="1 2" key="1">
    <citation type="submission" date="2019-09" db="EMBL/GenBank/DDBJ databases">
        <title>Complete genome sequence of Arachidicoccus sp. B3-10 isolated from apple orchard soil.</title>
        <authorList>
            <person name="Kim H.S."/>
            <person name="Han K.-I."/>
            <person name="Suh M.K."/>
            <person name="Lee K.C."/>
            <person name="Eom M.K."/>
            <person name="Kim J.-S."/>
            <person name="Kang S.W."/>
            <person name="Sin Y."/>
            <person name="Lee J.-S."/>
        </authorList>
    </citation>
    <scope>NUCLEOTIDE SEQUENCE [LARGE SCALE GENOMIC DNA]</scope>
    <source>
        <strain evidence="1 2">B3-10</strain>
    </source>
</reference>
<gene>
    <name evidence="1" type="ORF">E0W69_009830</name>
</gene>
<proteinExistence type="predicted"/>
<accession>A0A5P2G6T4</accession>
<organism evidence="1 2">
    <name type="scientific">Rhizosphaericola mali</name>
    <dbReference type="NCBI Taxonomy" id="2545455"/>
    <lineage>
        <taxon>Bacteria</taxon>
        <taxon>Pseudomonadati</taxon>
        <taxon>Bacteroidota</taxon>
        <taxon>Chitinophagia</taxon>
        <taxon>Chitinophagales</taxon>
        <taxon>Chitinophagaceae</taxon>
        <taxon>Rhizosphaericola</taxon>
    </lineage>
</organism>
<dbReference type="KEGG" id="arac:E0W69_009830"/>
<evidence type="ECO:0000313" key="1">
    <source>
        <dbReference type="EMBL" id="QES88943.1"/>
    </source>
</evidence>
<keyword evidence="2" id="KW-1185">Reference proteome</keyword>